<feature type="region of interest" description="Disordered" evidence="1">
    <location>
        <begin position="1"/>
        <end position="173"/>
    </location>
</feature>
<keyword evidence="3" id="KW-1185">Reference proteome</keyword>
<dbReference type="OrthoDB" id="9813383at2"/>
<dbReference type="CDD" id="cd01745">
    <property type="entry name" value="GATase1_2"/>
    <property type="match status" value="1"/>
</dbReference>
<dbReference type="GO" id="GO:0033969">
    <property type="term" value="F:gamma-glutamyl-gamma-aminobutyrate hydrolase activity"/>
    <property type="evidence" value="ECO:0007669"/>
    <property type="project" value="TreeGrafter"/>
</dbReference>
<dbReference type="HOGENOM" id="CLU_030756_8_0_4"/>
<dbReference type="InterPro" id="IPR044668">
    <property type="entry name" value="PuuD-like"/>
</dbReference>
<dbReference type="InterPro" id="IPR011697">
    <property type="entry name" value="Peptidase_C26"/>
</dbReference>
<feature type="compositionally biased region" description="Low complexity" evidence="1">
    <location>
        <begin position="24"/>
        <end position="47"/>
    </location>
</feature>
<reference evidence="2 3" key="2">
    <citation type="journal article" date="2018" name="Int. J. Syst. Evol. Microbiol.">
        <title>Burkholderia insecticola sp. nov., a gut symbiotic bacterium of the bean bug Riptortus pedestris.</title>
        <authorList>
            <person name="Takeshita K."/>
            <person name="Tamaki H."/>
            <person name="Ohbayashi T."/>
            <person name="Meng X.-Y."/>
            <person name="Sone T."/>
            <person name="Mitani Y."/>
            <person name="Peeters C."/>
            <person name="Kikuchi Y."/>
            <person name="Vandamme P."/>
        </authorList>
    </citation>
    <scope>NUCLEOTIDE SEQUENCE [LARGE SCALE GENOMIC DNA]</scope>
    <source>
        <strain evidence="2">RPE64</strain>
    </source>
</reference>
<dbReference type="PANTHER" id="PTHR43235">
    <property type="entry name" value="GLUTAMINE AMIDOTRANSFERASE PB2B2.05-RELATED"/>
    <property type="match status" value="1"/>
</dbReference>
<dbReference type="EMBL" id="AP013058">
    <property type="protein sequence ID" value="BAN23852.1"/>
    <property type="molecule type" value="Genomic_DNA"/>
</dbReference>
<evidence type="ECO:0000256" key="1">
    <source>
        <dbReference type="SAM" id="MobiDB-lite"/>
    </source>
</evidence>
<dbReference type="PANTHER" id="PTHR43235:SF1">
    <property type="entry name" value="GLUTAMINE AMIDOTRANSFERASE PB2B2.05-RELATED"/>
    <property type="match status" value="1"/>
</dbReference>
<evidence type="ECO:0000313" key="3">
    <source>
        <dbReference type="Proteomes" id="UP000013966"/>
    </source>
</evidence>
<evidence type="ECO:0000313" key="2">
    <source>
        <dbReference type="EMBL" id="BAN23852.1"/>
    </source>
</evidence>
<reference evidence="2 3" key="1">
    <citation type="journal article" date="2013" name="Genome Announc.">
        <title>Complete Genome Sequence of Burkholderia sp. Strain RPE64, Bacterial Symbiont of the Bean Bug Riptortus pedestris.</title>
        <authorList>
            <person name="Shibata T.F."/>
            <person name="Maeda T."/>
            <person name="Nikoh N."/>
            <person name="Yamaguchi K."/>
            <person name="Oshima K."/>
            <person name="Hattori M."/>
            <person name="Nishiyama T."/>
            <person name="Hasebe M."/>
            <person name="Fukatsu T."/>
            <person name="Kikuchi Y."/>
            <person name="Shigenobu S."/>
        </authorList>
    </citation>
    <scope>NUCLEOTIDE SEQUENCE [LARGE SCALE GENOMIC DNA]</scope>
</reference>
<gene>
    <name evidence="2" type="ORF">BRPE64_ACDS20980</name>
</gene>
<dbReference type="PATRIC" id="fig|758793.3.peg.2102"/>
<dbReference type="KEGG" id="buo:BRPE64_ACDS20980"/>
<dbReference type="Pfam" id="PF07722">
    <property type="entry name" value="Peptidase_C26"/>
    <property type="match status" value="1"/>
</dbReference>
<dbReference type="Proteomes" id="UP000013966">
    <property type="component" value="Chromosome 1"/>
</dbReference>
<accession>R4WZI4</accession>
<dbReference type="AlphaFoldDB" id="R4WZI4"/>
<protein>
    <submittedName>
        <fullName evidence="2">Peptidase C26</fullName>
    </submittedName>
</protein>
<dbReference type="InterPro" id="IPR029062">
    <property type="entry name" value="Class_I_gatase-like"/>
</dbReference>
<dbReference type="STRING" id="758793.BRPE64_ACDS20980"/>
<name>R4WZI4_9BURK</name>
<dbReference type="GO" id="GO:0006598">
    <property type="term" value="P:polyamine catabolic process"/>
    <property type="evidence" value="ECO:0007669"/>
    <property type="project" value="TreeGrafter"/>
</dbReference>
<dbReference type="RefSeq" id="WP_016346001.1">
    <property type="nucleotide sequence ID" value="NC_021287.1"/>
</dbReference>
<feature type="compositionally biased region" description="Low complexity" evidence="1">
    <location>
        <begin position="102"/>
        <end position="125"/>
    </location>
</feature>
<feature type="compositionally biased region" description="Polar residues" evidence="1">
    <location>
        <begin position="1"/>
        <end position="14"/>
    </location>
</feature>
<feature type="compositionally biased region" description="Low complexity" evidence="1">
    <location>
        <begin position="74"/>
        <end position="89"/>
    </location>
</feature>
<dbReference type="Gene3D" id="3.40.50.880">
    <property type="match status" value="1"/>
</dbReference>
<organism evidence="2 3">
    <name type="scientific">Caballeronia insecticola</name>
    <dbReference type="NCBI Taxonomy" id="758793"/>
    <lineage>
        <taxon>Bacteria</taxon>
        <taxon>Pseudomonadati</taxon>
        <taxon>Pseudomonadota</taxon>
        <taxon>Betaproteobacteria</taxon>
        <taxon>Burkholderiales</taxon>
        <taxon>Burkholderiaceae</taxon>
        <taxon>Caballeronia</taxon>
    </lineage>
</organism>
<sequence>MSDNKTSNDASSTDARQREMTRDGANPTASPAAAAAAAAPGPQASATERASTDAPSSASNVEPVDKAQARQDDAQQAAREARASSAQAAVREPHRTVAESKASLAENLESATEAEAASTNAHSAATDSPTGRTAPSPAVGFPPEIAEAPDFGKLNPPPLPATEQASAPPQPAYLKQSDSAWSVFGRIIAARARQIFDRAGQRITQRTLRIGVSARIFHPEPGAKGLRGKTLQYLEESIAHWVMSRDVLVFMIPTVGHQGMLHPSNIRLRDYAKHLDGLLLQGGADVSPQSYEEAATRPEWPGDRVRDMYELELLHEFVESGKPVLGVCRGCQLINVAFGGTLYGDIATDVPTAGIHVNEQYDQHRHSIRFPDGSTLVNMFPNQREAIVNSIHHQAVKTLGRDLNIEAVSASDGIIEAVRYRKSPFVVGVQWHPEFHRAGGAELLDCTPLLDTFLRVARETRF</sequence>
<dbReference type="GO" id="GO:0005829">
    <property type="term" value="C:cytosol"/>
    <property type="evidence" value="ECO:0007669"/>
    <property type="project" value="TreeGrafter"/>
</dbReference>
<feature type="compositionally biased region" description="Basic and acidic residues" evidence="1">
    <location>
        <begin position="63"/>
        <end position="73"/>
    </location>
</feature>
<dbReference type="SUPFAM" id="SSF52317">
    <property type="entry name" value="Class I glutamine amidotransferase-like"/>
    <property type="match status" value="1"/>
</dbReference>
<dbReference type="PROSITE" id="PS51273">
    <property type="entry name" value="GATASE_TYPE_1"/>
    <property type="match status" value="1"/>
</dbReference>
<proteinExistence type="predicted"/>